<dbReference type="Proteomes" id="UP000001422">
    <property type="component" value="Chromosome"/>
</dbReference>
<dbReference type="HOGENOM" id="CLU_2482213_0_0_3"/>
<evidence type="ECO:0000313" key="2">
    <source>
        <dbReference type="Proteomes" id="UP000001422"/>
    </source>
</evidence>
<proteinExistence type="predicted"/>
<organism evidence="1 2">
    <name type="scientific">Parasynechococcus marenigrum (strain WH8102)</name>
    <dbReference type="NCBI Taxonomy" id="84588"/>
    <lineage>
        <taxon>Bacteria</taxon>
        <taxon>Bacillati</taxon>
        <taxon>Cyanobacteriota</taxon>
        <taxon>Cyanophyceae</taxon>
        <taxon>Synechococcales</taxon>
        <taxon>Prochlorococcaceae</taxon>
        <taxon>Parasynechococcus</taxon>
        <taxon>Parasynechococcus marenigrum</taxon>
    </lineage>
</organism>
<dbReference type="EMBL" id="BX569690">
    <property type="protein sequence ID" value="CAE06872.1"/>
    <property type="molecule type" value="Genomic_DNA"/>
</dbReference>
<reference evidence="1 2" key="1">
    <citation type="journal article" date="2003" name="Nature">
        <title>The genome of a motile marine Synechococcus.</title>
        <authorList>
            <person name="Palenik B."/>
            <person name="Brahamsha B."/>
            <person name="Larimer F."/>
            <person name="Land M."/>
            <person name="Hauser L."/>
            <person name="Chain P."/>
            <person name="Lamerdin J."/>
            <person name="Regala W."/>
            <person name="Allen E.A."/>
            <person name="McCarren J."/>
            <person name="Paulsen I."/>
            <person name="Dufresne A."/>
            <person name="Partensky F."/>
            <person name="Webb E."/>
            <person name="Waterbury J."/>
        </authorList>
    </citation>
    <scope>NUCLEOTIDE SEQUENCE [LARGE SCALE GENOMIC DNA]</scope>
    <source>
        <strain evidence="1 2">WH8102</strain>
    </source>
</reference>
<accession>Q7U9A1</accession>
<dbReference type="AlphaFoldDB" id="Q7U9A1"/>
<name>Q7U9A1_PARMW</name>
<evidence type="ECO:0000313" key="1">
    <source>
        <dbReference type="EMBL" id="CAE06872.1"/>
    </source>
</evidence>
<dbReference type="RefSeq" id="WP_011127231.1">
    <property type="nucleotide sequence ID" value="NC_005070.1"/>
</dbReference>
<protein>
    <recommendedName>
        <fullName evidence="3">DNA-binding protein</fullName>
    </recommendedName>
</protein>
<dbReference type="KEGG" id="syw:SYNW0357"/>
<evidence type="ECO:0008006" key="3">
    <source>
        <dbReference type="Google" id="ProtNLM"/>
    </source>
</evidence>
<dbReference type="STRING" id="84588.SYNW0357"/>
<gene>
    <name evidence="1" type="ordered locus">SYNW0357</name>
</gene>
<keyword evidence="2" id="KW-1185">Reference proteome</keyword>
<sequence>MRALEMEIASTTAEVAQAAQLSPETILRMRRDPNGPFQQHRDWQFIGLGTRKVRWNKEQAIQSLWNHKRESSAEVETFGRDTAPLTV</sequence>